<gene>
    <name evidence="1" type="ORF">M413DRAFT_449695</name>
</gene>
<dbReference type="EMBL" id="KN831818">
    <property type="protein sequence ID" value="KIM35554.1"/>
    <property type="molecule type" value="Genomic_DNA"/>
</dbReference>
<evidence type="ECO:0000313" key="1">
    <source>
        <dbReference type="EMBL" id="KIM35554.1"/>
    </source>
</evidence>
<sequence>MSANLLALDDPKIQWIEAKSRNGAAYKTGTIPTKGVDQVKGGAAGRGLKAEKPSKEDFGVDVNWPVDGKWYQTSSDFKSLTGITNYMVSKNDSFIAIFDYVISFKTDESYDYHFEDETGDRYECNVYLTSTTHYISYNSKKPTIINITGK</sequence>
<dbReference type="OrthoDB" id="2916431at2759"/>
<evidence type="ECO:0000313" key="2">
    <source>
        <dbReference type="Proteomes" id="UP000053424"/>
    </source>
</evidence>
<reference evidence="2" key="2">
    <citation type="submission" date="2015-01" db="EMBL/GenBank/DDBJ databases">
        <title>Evolutionary Origins and Diversification of the Mycorrhizal Mutualists.</title>
        <authorList>
            <consortium name="DOE Joint Genome Institute"/>
            <consortium name="Mycorrhizal Genomics Consortium"/>
            <person name="Kohler A."/>
            <person name="Kuo A."/>
            <person name="Nagy L.G."/>
            <person name="Floudas D."/>
            <person name="Copeland A."/>
            <person name="Barry K.W."/>
            <person name="Cichocki N."/>
            <person name="Veneault-Fourrey C."/>
            <person name="LaButti K."/>
            <person name="Lindquist E.A."/>
            <person name="Lipzen A."/>
            <person name="Lundell T."/>
            <person name="Morin E."/>
            <person name="Murat C."/>
            <person name="Riley R."/>
            <person name="Ohm R."/>
            <person name="Sun H."/>
            <person name="Tunlid A."/>
            <person name="Henrissat B."/>
            <person name="Grigoriev I.V."/>
            <person name="Hibbett D.S."/>
            <person name="Martin F."/>
        </authorList>
    </citation>
    <scope>NUCLEOTIDE SEQUENCE [LARGE SCALE GENOMIC DNA]</scope>
    <source>
        <strain evidence="2">h7</strain>
    </source>
</reference>
<name>A0A0C3BTZ4_HEBCY</name>
<protein>
    <submittedName>
        <fullName evidence="1">Uncharacterized protein</fullName>
    </submittedName>
</protein>
<dbReference type="AlphaFoldDB" id="A0A0C3BTZ4"/>
<accession>A0A0C3BTZ4</accession>
<dbReference type="HOGENOM" id="CLU_152024_0_0_1"/>
<keyword evidence="2" id="KW-1185">Reference proteome</keyword>
<reference evidence="1 2" key="1">
    <citation type="submission" date="2014-04" db="EMBL/GenBank/DDBJ databases">
        <authorList>
            <consortium name="DOE Joint Genome Institute"/>
            <person name="Kuo A."/>
            <person name="Gay G."/>
            <person name="Dore J."/>
            <person name="Kohler A."/>
            <person name="Nagy L.G."/>
            <person name="Floudas D."/>
            <person name="Copeland A."/>
            <person name="Barry K.W."/>
            <person name="Cichocki N."/>
            <person name="Veneault-Fourrey C."/>
            <person name="LaButti K."/>
            <person name="Lindquist E.A."/>
            <person name="Lipzen A."/>
            <person name="Lundell T."/>
            <person name="Morin E."/>
            <person name="Murat C."/>
            <person name="Sun H."/>
            <person name="Tunlid A."/>
            <person name="Henrissat B."/>
            <person name="Grigoriev I.V."/>
            <person name="Hibbett D.S."/>
            <person name="Martin F."/>
            <person name="Nordberg H.P."/>
            <person name="Cantor M.N."/>
            <person name="Hua S.X."/>
        </authorList>
    </citation>
    <scope>NUCLEOTIDE SEQUENCE [LARGE SCALE GENOMIC DNA]</scope>
    <source>
        <strain evidence="2">h7</strain>
    </source>
</reference>
<organism evidence="1 2">
    <name type="scientific">Hebeloma cylindrosporum</name>
    <dbReference type="NCBI Taxonomy" id="76867"/>
    <lineage>
        <taxon>Eukaryota</taxon>
        <taxon>Fungi</taxon>
        <taxon>Dikarya</taxon>
        <taxon>Basidiomycota</taxon>
        <taxon>Agaricomycotina</taxon>
        <taxon>Agaricomycetes</taxon>
        <taxon>Agaricomycetidae</taxon>
        <taxon>Agaricales</taxon>
        <taxon>Agaricineae</taxon>
        <taxon>Hymenogastraceae</taxon>
        <taxon>Hebeloma</taxon>
    </lineage>
</organism>
<proteinExistence type="predicted"/>
<dbReference type="Proteomes" id="UP000053424">
    <property type="component" value="Unassembled WGS sequence"/>
</dbReference>